<dbReference type="OrthoDB" id="9994106at2759"/>
<feature type="region of interest" description="Disordered" evidence="1">
    <location>
        <begin position="119"/>
        <end position="138"/>
    </location>
</feature>
<protein>
    <recommendedName>
        <fullName evidence="5">Ion transport domain-containing protein</fullName>
    </recommendedName>
</protein>
<dbReference type="Proteomes" id="UP000507470">
    <property type="component" value="Unassembled WGS sequence"/>
</dbReference>
<dbReference type="EMBL" id="CACVKT020005897">
    <property type="protein sequence ID" value="CAC5398411.1"/>
    <property type="molecule type" value="Genomic_DNA"/>
</dbReference>
<keyword evidence="2" id="KW-0472">Membrane</keyword>
<dbReference type="AlphaFoldDB" id="A0A6J8CRK9"/>
<dbReference type="InterPro" id="IPR050927">
    <property type="entry name" value="TRPM"/>
</dbReference>
<keyword evidence="2" id="KW-0812">Transmembrane</keyword>
<keyword evidence="4" id="KW-1185">Reference proteome</keyword>
<dbReference type="GO" id="GO:0005261">
    <property type="term" value="F:monoatomic cation channel activity"/>
    <property type="evidence" value="ECO:0007669"/>
    <property type="project" value="TreeGrafter"/>
</dbReference>
<sequence length="159" mass="18774">MTVEHFGNNSKANSTTPCTTIQSEWESNPDIERCNRYDWVLIVIAAFYMLISNLLLVNLVIALFSFRFRRVQENSGKLWRYLRYEVIMDYRTIIPAPLNLIIRPIMLCMSINRKLKRCRHGNDNTNQENDKKKKDERKKKIKKINTLQSVHAVNCVLEI</sequence>
<evidence type="ECO:0000313" key="4">
    <source>
        <dbReference type="Proteomes" id="UP000507470"/>
    </source>
</evidence>
<feature type="transmembrane region" description="Helical" evidence="2">
    <location>
        <begin position="39"/>
        <end position="64"/>
    </location>
</feature>
<reference evidence="3 4" key="1">
    <citation type="submission" date="2020-06" db="EMBL/GenBank/DDBJ databases">
        <authorList>
            <person name="Li R."/>
            <person name="Bekaert M."/>
        </authorList>
    </citation>
    <scope>NUCLEOTIDE SEQUENCE [LARGE SCALE GENOMIC DNA]</scope>
    <source>
        <strain evidence="4">wild</strain>
    </source>
</reference>
<name>A0A6J8CRK9_MYTCO</name>
<dbReference type="GO" id="GO:0030001">
    <property type="term" value="P:metal ion transport"/>
    <property type="evidence" value="ECO:0007669"/>
    <property type="project" value="TreeGrafter"/>
</dbReference>
<gene>
    <name evidence="3" type="ORF">MCOR_32784</name>
</gene>
<evidence type="ECO:0000256" key="1">
    <source>
        <dbReference type="SAM" id="MobiDB-lite"/>
    </source>
</evidence>
<evidence type="ECO:0000313" key="3">
    <source>
        <dbReference type="EMBL" id="CAC5398411.1"/>
    </source>
</evidence>
<evidence type="ECO:0000256" key="2">
    <source>
        <dbReference type="SAM" id="Phobius"/>
    </source>
</evidence>
<keyword evidence="2" id="KW-1133">Transmembrane helix</keyword>
<organism evidence="3 4">
    <name type="scientific">Mytilus coruscus</name>
    <name type="common">Sea mussel</name>
    <dbReference type="NCBI Taxonomy" id="42192"/>
    <lineage>
        <taxon>Eukaryota</taxon>
        <taxon>Metazoa</taxon>
        <taxon>Spiralia</taxon>
        <taxon>Lophotrochozoa</taxon>
        <taxon>Mollusca</taxon>
        <taxon>Bivalvia</taxon>
        <taxon>Autobranchia</taxon>
        <taxon>Pteriomorphia</taxon>
        <taxon>Mytilida</taxon>
        <taxon>Mytiloidea</taxon>
        <taxon>Mytilidae</taxon>
        <taxon>Mytilinae</taxon>
        <taxon>Mytilus</taxon>
    </lineage>
</organism>
<accession>A0A6J8CRK9</accession>
<dbReference type="GO" id="GO:0005886">
    <property type="term" value="C:plasma membrane"/>
    <property type="evidence" value="ECO:0007669"/>
    <property type="project" value="TreeGrafter"/>
</dbReference>
<dbReference type="PANTHER" id="PTHR13800">
    <property type="entry name" value="TRANSIENT RECEPTOR POTENTIAL CATION CHANNEL, SUBFAMILY M, MEMBER 6"/>
    <property type="match status" value="1"/>
</dbReference>
<dbReference type="PANTHER" id="PTHR13800:SF1">
    <property type="entry name" value="TRANSIENT RECEPTOR POTENTIAL CATION CHANNEL TRPM"/>
    <property type="match status" value="1"/>
</dbReference>
<evidence type="ECO:0008006" key="5">
    <source>
        <dbReference type="Google" id="ProtNLM"/>
    </source>
</evidence>
<proteinExistence type="predicted"/>